<dbReference type="PROSITE" id="PS50112">
    <property type="entry name" value="PAS"/>
    <property type="match status" value="1"/>
</dbReference>
<feature type="transmembrane region" description="Helical" evidence="2">
    <location>
        <begin position="39"/>
        <end position="58"/>
    </location>
</feature>
<feature type="domain" description="EAL" evidence="5">
    <location>
        <begin position="626"/>
        <end position="882"/>
    </location>
</feature>
<dbReference type="SUPFAM" id="SSF141868">
    <property type="entry name" value="EAL domain-like"/>
    <property type="match status" value="1"/>
</dbReference>
<dbReference type="NCBIfam" id="TIGR00254">
    <property type="entry name" value="GGDEF"/>
    <property type="match status" value="1"/>
</dbReference>
<dbReference type="InterPro" id="IPR052155">
    <property type="entry name" value="Biofilm_reg_signaling"/>
</dbReference>
<dbReference type="InterPro" id="IPR000700">
    <property type="entry name" value="PAS-assoc_C"/>
</dbReference>
<dbReference type="SMART" id="SM00267">
    <property type="entry name" value="GGDEF"/>
    <property type="match status" value="1"/>
</dbReference>
<dbReference type="EC" id="2.7.7.65" evidence="7"/>
<dbReference type="PROSITE" id="PS50883">
    <property type="entry name" value="EAL"/>
    <property type="match status" value="1"/>
</dbReference>
<evidence type="ECO:0000259" key="5">
    <source>
        <dbReference type="PROSITE" id="PS50883"/>
    </source>
</evidence>
<keyword evidence="2" id="KW-1133">Transmembrane helix</keyword>
<dbReference type="Proteomes" id="UP000184315">
    <property type="component" value="Unassembled WGS sequence"/>
</dbReference>
<keyword evidence="1" id="KW-0175">Coiled coil</keyword>
<keyword evidence="7" id="KW-0548">Nucleotidyltransferase</keyword>
<feature type="transmembrane region" description="Helical" evidence="2">
    <location>
        <begin position="12"/>
        <end position="33"/>
    </location>
</feature>
<dbReference type="Gene3D" id="3.30.450.40">
    <property type="match status" value="1"/>
</dbReference>
<dbReference type="PROSITE" id="PS50113">
    <property type="entry name" value="PAC"/>
    <property type="match status" value="1"/>
</dbReference>
<dbReference type="CDD" id="cd00130">
    <property type="entry name" value="PAS"/>
    <property type="match status" value="1"/>
</dbReference>
<feature type="domain" description="PAC" evidence="4">
    <location>
        <begin position="395"/>
        <end position="447"/>
    </location>
</feature>
<dbReference type="SMART" id="SM00086">
    <property type="entry name" value="PAC"/>
    <property type="match status" value="1"/>
</dbReference>
<dbReference type="Pfam" id="PF00990">
    <property type="entry name" value="GGDEF"/>
    <property type="match status" value="1"/>
</dbReference>
<reference evidence="8" key="1">
    <citation type="submission" date="2015-10" db="EMBL/GenBank/DDBJ databases">
        <authorList>
            <person name="Regsiter A."/>
            <person name="william w."/>
        </authorList>
    </citation>
    <scope>NUCLEOTIDE SEQUENCE [LARGE SCALE GENOMIC DNA]</scope>
</reference>
<dbReference type="InterPro" id="IPR029787">
    <property type="entry name" value="Nucleotide_cyclase"/>
</dbReference>
<feature type="coiled-coil region" evidence="1">
    <location>
        <begin position="122"/>
        <end position="166"/>
    </location>
</feature>
<dbReference type="InterPro" id="IPR000160">
    <property type="entry name" value="GGDEF_dom"/>
</dbReference>
<protein>
    <submittedName>
        <fullName evidence="7">Putative Diguanylate cyclase</fullName>
        <ecNumber evidence="7">2.7.7.65</ecNumber>
    </submittedName>
</protein>
<evidence type="ECO:0000256" key="1">
    <source>
        <dbReference type="SAM" id="Coils"/>
    </source>
</evidence>
<dbReference type="Pfam" id="PF00563">
    <property type="entry name" value="EAL"/>
    <property type="match status" value="1"/>
</dbReference>
<dbReference type="OrthoDB" id="425396at2"/>
<keyword evidence="2" id="KW-0472">Membrane</keyword>
<dbReference type="CDD" id="cd01948">
    <property type="entry name" value="EAL"/>
    <property type="match status" value="1"/>
</dbReference>
<dbReference type="PANTHER" id="PTHR44757">
    <property type="entry name" value="DIGUANYLATE CYCLASE DGCP"/>
    <property type="match status" value="1"/>
</dbReference>
<sequence>MKLRLIRYGIHKILYETSFWIGGFVGILIVSAIEISKDMGFWVPIPFVIMGFSVILCANLGGLKTGLACTSVISIYIIYIAWIKWVPSVFTPEPIRISLVILLILITAILLGRTTDKKNLVIQTLKTTQNELKKRVLELAETNALLDRENQERQQAEAVLQSLILETASVTGVEFFPALAQHLGLTLGFRYVIVTEVIQEIPGRVRTLAFWGGDHFLENTELDLDQTLCNEINKTRSLTYFSDRVQELFPHLSFLVKLQVISSIGVPIISHSEQIIGYLCLLHDQPIKNEDRIQSLIHIFAGRIVAELERKQAEEAQQKAEAKYRSIFENAIEGIFQSTPDGYYLSANPALARIYGYDSPEDLIQNLRNISEQLYVNPKERQEFTQIMLEQGQISGFEYQVYRQDRQVIWISENSRSVYDNQGNILYYEGTVEDITQRKLAEEKLLYNAFYDELTSLPNRALFIDRVQQSLTHSQRRSDSLFAVLYVDLDRFKVINDSLGHAVGNQLLIDLSQRLINTVREGDTVARLNGDEFAVLVEDIQEIEDATQIAERISLTLSQPFQLEQQEVFTSASIGITFNFQSSGHLYESAEELLQDADTAMRHAKYLGQGSPQLFDQRMQKNFRSRLQLETDLRRAIERDELLLNYQLIVSLLTGEIAGFEALVRWNHPKRGLVSPVQFIPLAEETGLIVPIGEWVLRTACKQMRQWQIEQLVNHNVTMSVNVAGRQFAQLKLVNMIQDILQETGLDAKLLRLEITEGVIMEHFESATTQLQQLRDLGIQLSIDDFGTGYSSLSRLQQFPIDILKIDRSFVSPLGSKAENREIVETIINLAVNLKMSVVAEGVETLEQILELKQLGCHYGQGYFFSRPLDSEGIKQLILNHQFKYL</sequence>
<dbReference type="InterPro" id="IPR001610">
    <property type="entry name" value="PAC"/>
</dbReference>
<dbReference type="InterPro" id="IPR035965">
    <property type="entry name" value="PAS-like_dom_sf"/>
</dbReference>
<dbReference type="GO" id="GO:0052621">
    <property type="term" value="F:diguanylate cyclase activity"/>
    <property type="evidence" value="ECO:0007669"/>
    <property type="project" value="UniProtKB-EC"/>
</dbReference>
<dbReference type="SMART" id="SM00052">
    <property type="entry name" value="EAL"/>
    <property type="match status" value="1"/>
</dbReference>
<dbReference type="PANTHER" id="PTHR44757:SF2">
    <property type="entry name" value="BIOFILM ARCHITECTURE MAINTENANCE PROTEIN MBAA"/>
    <property type="match status" value="1"/>
</dbReference>
<dbReference type="InterPro" id="IPR001633">
    <property type="entry name" value="EAL_dom"/>
</dbReference>
<dbReference type="Gene3D" id="3.20.20.450">
    <property type="entry name" value="EAL domain"/>
    <property type="match status" value="1"/>
</dbReference>
<dbReference type="EMBL" id="CZDF01000132">
    <property type="protein sequence ID" value="CUR31675.1"/>
    <property type="molecule type" value="Genomic_DNA"/>
</dbReference>
<feature type="domain" description="PAS" evidence="3">
    <location>
        <begin position="320"/>
        <end position="396"/>
    </location>
</feature>
<name>A0A1J1LGR6_9CYAN</name>
<dbReference type="Pfam" id="PF13426">
    <property type="entry name" value="PAS_9"/>
    <property type="match status" value="1"/>
</dbReference>
<organism evidence="7 8">
    <name type="scientific">Planktothrix tepida PCC 9214</name>
    <dbReference type="NCBI Taxonomy" id="671072"/>
    <lineage>
        <taxon>Bacteria</taxon>
        <taxon>Bacillati</taxon>
        <taxon>Cyanobacteriota</taxon>
        <taxon>Cyanophyceae</taxon>
        <taxon>Oscillatoriophycideae</taxon>
        <taxon>Oscillatoriales</taxon>
        <taxon>Microcoleaceae</taxon>
        <taxon>Planktothrix</taxon>
    </lineage>
</organism>
<dbReference type="Gene3D" id="3.30.70.270">
    <property type="match status" value="1"/>
</dbReference>
<evidence type="ECO:0000313" key="7">
    <source>
        <dbReference type="EMBL" id="CUR31675.1"/>
    </source>
</evidence>
<evidence type="ECO:0000313" key="8">
    <source>
        <dbReference type="Proteomes" id="UP000184315"/>
    </source>
</evidence>
<dbReference type="RefSeq" id="WP_072718478.1">
    <property type="nucleotide sequence ID" value="NZ_LN889782.1"/>
</dbReference>
<dbReference type="PROSITE" id="PS50887">
    <property type="entry name" value="GGDEF"/>
    <property type="match status" value="1"/>
</dbReference>
<dbReference type="NCBIfam" id="TIGR00229">
    <property type="entry name" value="sensory_box"/>
    <property type="match status" value="1"/>
</dbReference>
<keyword evidence="2" id="KW-0812">Transmembrane</keyword>
<dbReference type="InterPro" id="IPR003018">
    <property type="entry name" value="GAF"/>
</dbReference>
<dbReference type="Pfam" id="PF01590">
    <property type="entry name" value="GAF"/>
    <property type="match status" value="1"/>
</dbReference>
<dbReference type="SUPFAM" id="SSF55073">
    <property type="entry name" value="Nucleotide cyclase"/>
    <property type="match status" value="1"/>
</dbReference>
<accession>A0A1J1LGR6</accession>
<dbReference type="Gene3D" id="3.30.450.20">
    <property type="entry name" value="PAS domain"/>
    <property type="match status" value="1"/>
</dbReference>
<dbReference type="AlphaFoldDB" id="A0A1J1LGR6"/>
<dbReference type="CDD" id="cd01949">
    <property type="entry name" value="GGDEF"/>
    <property type="match status" value="1"/>
</dbReference>
<dbReference type="SUPFAM" id="SSF55785">
    <property type="entry name" value="PYP-like sensor domain (PAS domain)"/>
    <property type="match status" value="1"/>
</dbReference>
<dbReference type="InterPro" id="IPR029016">
    <property type="entry name" value="GAF-like_dom_sf"/>
</dbReference>
<keyword evidence="8" id="KW-1185">Reference proteome</keyword>
<keyword evidence="7" id="KW-0808">Transferase</keyword>
<evidence type="ECO:0000259" key="6">
    <source>
        <dbReference type="PROSITE" id="PS50887"/>
    </source>
</evidence>
<gene>
    <name evidence="7" type="ORF">PL9214291266</name>
</gene>
<dbReference type="FunFam" id="3.20.20.450:FF:000001">
    <property type="entry name" value="Cyclic di-GMP phosphodiesterase yahA"/>
    <property type="match status" value="1"/>
</dbReference>
<dbReference type="InterPro" id="IPR035919">
    <property type="entry name" value="EAL_sf"/>
</dbReference>
<evidence type="ECO:0000256" key="2">
    <source>
        <dbReference type="SAM" id="Phobius"/>
    </source>
</evidence>
<dbReference type="InterPro" id="IPR000014">
    <property type="entry name" value="PAS"/>
</dbReference>
<feature type="domain" description="GGDEF" evidence="6">
    <location>
        <begin position="480"/>
        <end position="617"/>
    </location>
</feature>
<feature type="transmembrane region" description="Helical" evidence="2">
    <location>
        <begin position="65"/>
        <end position="83"/>
    </location>
</feature>
<feature type="transmembrane region" description="Helical" evidence="2">
    <location>
        <begin position="95"/>
        <end position="112"/>
    </location>
</feature>
<proteinExistence type="predicted"/>
<dbReference type="SMART" id="SM00091">
    <property type="entry name" value="PAS"/>
    <property type="match status" value="1"/>
</dbReference>
<dbReference type="InterPro" id="IPR043128">
    <property type="entry name" value="Rev_trsase/Diguanyl_cyclase"/>
</dbReference>
<evidence type="ECO:0000259" key="4">
    <source>
        <dbReference type="PROSITE" id="PS50113"/>
    </source>
</evidence>
<dbReference type="STRING" id="671072.PL9214291266"/>
<evidence type="ECO:0000259" key="3">
    <source>
        <dbReference type="PROSITE" id="PS50112"/>
    </source>
</evidence>
<feature type="coiled-coil region" evidence="1">
    <location>
        <begin position="303"/>
        <end position="330"/>
    </location>
</feature>
<dbReference type="SUPFAM" id="SSF55781">
    <property type="entry name" value="GAF domain-like"/>
    <property type="match status" value="1"/>
</dbReference>